<keyword evidence="1" id="KW-0547">Nucleotide-binding</keyword>
<dbReference type="InterPro" id="IPR025158">
    <property type="entry name" value="Mg_chelat-rel_C"/>
</dbReference>
<dbReference type="InterPro" id="IPR020568">
    <property type="entry name" value="Ribosomal_Su5_D2-typ_SF"/>
</dbReference>
<dbReference type="InterPro" id="IPR045006">
    <property type="entry name" value="CHLI-like"/>
</dbReference>
<feature type="domain" description="Magnesium chelatase ChlI-like catalytic" evidence="3">
    <location>
        <begin position="193"/>
        <end position="398"/>
    </location>
</feature>
<organism evidence="5 6">
    <name type="scientific">Hominiventricola aquisgranensis</name>
    <dbReference type="NCBI Taxonomy" id="3133164"/>
    <lineage>
        <taxon>Bacteria</taxon>
        <taxon>Bacillati</taxon>
        <taxon>Bacillota</taxon>
        <taxon>Clostridia</taxon>
        <taxon>Lachnospirales</taxon>
        <taxon>Lachnospiraceae</taxon>
        <taxon>Hominiventricola</taxon>
    </lineage>
</organism>
<dbReference type="PANTHER" id="PTHR32039:SF7">
    <property type="entry name" value="COMPETENCE PROTEIN COMM"/>
    <property type="match status" value="1"/>
</dbReference>
<dbReference type="InterPro" id="IPR004482">
    <property type="entry name" value="Mg_chelat-rel"/>
</dbReference>
<dbReference type="InterPro" id="IPR001208">
    <property type="entry name" value="MCM_dom"/>
</dbReference>
<reference evidence="5 6" key="1">
    <citation type="submission" date="2024-03" db="EMBL/GenBank/DDBJ databases">
        <title>Human intestinal bacterial collection.</title>
        <authorList>
            <person name="Pauvert C."/>
            <person name="Hitch T.C.A."/>
            <person name="Clavel T."/>
        </authorList>
    </citation>
    <scope>NUCLEOTIDE SEQUENCE [LARGE SCALE GENOMIC DNA]</scope>
    <source>
        <strain evidence="5 6">CLA-AA-H78B</strain>
    </source>
</reference>
<evidence type="ECO:0000313" key="6">
    <source>
        <dbReference type="Proteomes" id="UP001470288"/>
    </source>
</evidence>
<dbReference type="Pfam" id="PF13335">
    <property type="entry name" value="Mg_chelatase_C"/>
    <property type="match status" value="1"/>
</dbReference>
<feature type="domain" description="Mg chelatase-related protein C-terminal" evidence="4">
    <location>
        <begin position="406"/>
        <end position="501"/>
    </location>
</feature>
<protein>
    <submittedName>
        <fullName evidence="5">YifB family Mg chelatase-like AAA ATPase</fullName>
    </submittedName>
</protein>
<accession>A0ABV1HXR1</accession>
<dbReference type="InterPro" id="IPR000523">
    <property type="entry name" value="Mg_chelatse_chII-like_cat_dom"/>
</dbReference>
<keyword evidence="2" id="KW-0067">ATP-binding</keyword>
<evidence type="ECO:0000256" key="1">
    <source>
        <dbReference type="ARBA" id="ARBA00022741"/>
    </source>
</evidence>
<proteinExistence type="predicted"/>
<dbReference type="NCBIfam" id="TIGR00368">
    <property type="entry name" value="YifB family Mg chelatase-like AAA ATPase"/>
    <property type="match status" value="1"/>
</dbReference>
<dbReference type="SUPFAM" id="SSF54211">
    <property type="entry name" value="Ribosomal protein S5 domain 2-like"/>
    <property type="match status" value="1"/>
</dbReference>
<dbReference type="PRINTS" id="PR01657">
    <property type="entry name" value="MCMFAMILY"/>
</dbReference>
<sequence length="513" mass="56286">MFSTILSAAVLGIEAYPVQVEADICDGLPQFCMVGDLSPEVREAADRVRTALRNTGISFPPRRVTVNLSPANLRKEGTRFDLPVAAALLTALGVLPQECSEDSMIVGEVGLNGAVRPVPGILQTVLLASERGVRRCLIPADNIGEGQAVAGMEVWGIHSVEELIDCLLKNKAPAVNLSKSRIPITQNKQFPEDFREINGQEAVRRAAEIAAAGMHNFLMVGSPGAGKTMIARRIPTILPSLSLEESLEVSRVYSACGLMTGEQGLVGVRPFRAPHHTVSVSALAGGGRHILPGELSLATRGVLFLDELPEFHRNVLETLRQPMEDGVITISRADGKYTFPAHFQLVAAMNPCKCGFYPDRTRCNCLPGDISRYLKRISGPLLDRIDICTEISPVEYGELTGKRENESSEAIRSRVLAAHRRQQERYQKVGIQFNSQLTTRVIQNLCPLGTEETGIMEQAFESLRLSARGYYRIIRVARTIADLEGSKEIRTPHLLEAVGYRTMDHNIWEEPFG</sequence>
<keyword evidence="6" id="KW-1185">Reference proteome</keyword>
<gene>
    <name evidence="5" type="ORF">WMO62_02490</name>
</gene>
<dbReference type="InterPro" id="IPR014721">
    <property type="entry name" value="Ribsml_uS5_D2-typ_fold_subgr"/>
</dbReference>
<evidence type="ECO:0000259" key="3">
    <source>
        <dbReference type="Pfam" id="PF01078"/>
    </source>
</evidence>
<dbReference type="InterPro" id="IPR027417">
    <property type="entry name" value="P-loop_NTPase"/>
</dbReference>
<evidence type="ECO:0000313" key="5">
    <source>
        <dbReference type="EMBL" id="MEQ2577711.1"/>
    </source>
</evidence>
<comment type="caution">
    <text evidence="5">The sequence shown here is derived from an EMBL/GenBank/DDBJ whole genome shotgun (WGS) entry which is preliminary data.</text>
</comment>
<dbReference type="Pfam" id="PF13541">
    <property type="entry name" value="ChlI"/>
    <property type="match status" value="1"/>
</dbReference>
<dbReference type="RefSeq" id="WP_349143702.1">
    <property type="nucleotide sequence ID" value="NZ_JBBMFC010000003.1"/>
</dbReference>
<evidence type="ECO:0000256" key="2">
    <source>
        <dbReference type="ARBA" id="ARBA00022840"/>
    </source>
</evidence>
<dbReference type="PANTHER" id="PTHR32039">
    <property type="entry name" value="MAGNESIUM-CHELATASE SUBUNIT CHLI"/>
    <property type="match status" value="1"/>
</dbReference>
<dbReference type="Gene3D" id="3.30.230.10">
    <property type="match status" value="1"/>
</dbReference>
<evidence type="ECO:0000259" key="4">
    <source>
        <dbReference type="Pfam" id="PF13335"/>
    </source>
</evidence>
<name>A0ABV1HXR1_9FIRM</name>
<dbReference type="SUPFAM" id="SSF52540">
    <property type="entry name" value="P-loop containing nucleoside triphosphate hydrolases"/>
    <property type="match status" value="1"/>
</dbReference>
<dbReference type="Pfam" id="PF01078">
    <property type="entry name" value="Mg_chelatase"/>
    <property type="match status" value="1"/>
</dbReference>
<dbReference type="EMBL" id="JBBMFC010000003">
    <property type="protein sequence ID" value="MEQ2577711.1"/>
    <property type="molecule type" value="Genomic_DNA"/>
</dbReference>
<dbReference type="Proteomes" id="UP001470288">
    <property type="component" value="Unassembled WGS sequence"/>
</dbReference>
<dbReference type="Gene3D" id="3.40.50.300">
    <property type="entry name" value="P-loop containing nucleotide triphosphate hydrolases"/>
    <property type="match status" value="1"/>
</dbReference>